<keyword evidence="4" id="KW-1185">Reference proteome</keyword>
<evidence type="ECO:0000313" key="3">
    <source>
        <dbReference type="EMBL" id="KAA5538550.1"/>
    </source>
</evidence>
<dbReference type="RefSeq" id="WP_150079814.1">
    <property type="nucleotide sequence ID" value="NZ_VWOX01000030.1"/>
</dbReference>
<dbReference type="AlphaFoldDB" id="A0A5M6CW00"/>
<proteinExistence type="predicted"/>
<dbReference type="PANTHER" id="PTHR34512:SF30">
    <property type="entry name" value="OUTER MEMBRANE PROTEIN ASSEMBLY FACTOR BAMB"/>
    <property type="match status" value="1"/>
</dbReference>
<sequence>MTRFSQPVAAAVLLLCLTLSATAVEPSRWNQWRGPHRDGTPDGEALPKTLSDLELVWERDHAPSYSGPIIHDGLVYTTETVDRSLERVTAYRIADGTVQWTTQWPGSMAVPFFAAANGDWIRSTPACSDDALVVVGMRDVMVCLDPQTGEEKWRVDFVQAMESPLPMFGASCSPLIDGDRVYMQTGGATVCLSLSDGSLRWKTLENAGADTSSRGAFSSPVIATLCGVRQLLVQTREELCGVNLESGDVLWREPIEAYRGMNILTPLPIGDRVFTSAHSGKSQLFEITRDADAWRVSLVWEQKQQAYMSSPVLAADRIFMHLKNERMTALEVATGREVFTSRPVGKYASLIADPTTVLALTETGTLMSIDATSEEFRVRDEVKVGENTWAHLGIAGEHLVVRDLEKLKVFRIR</sequence>
<accession>A0A5M6CW00</accession>
<dbReference type="Proteomes" id="UP000324479">
    <property type="component" value="Unassembled WGS sequence"/>
</dbReference>
<dbReference type="SUPFAM" id="SSF50998">
    <property type="entry name" value="Quinoprotein alcohol dehydrogenase-like"/>
    <property type="match status" value="1"/>
</dbReference>
<dbReference type="InterPro" id="IPR002372">
    <property type="entry name" value="PQQ_rpt_dom"/>
</dbReference>
<dbReference type="Pfam" id="PF13360">
    <property type="entry name" value="PQQ_2"/>
    <property type="match status" value="1"/>
</dbReference>
<feature type="signal peptide" evidence="1">
    <location>
        <begin position="1"/>
        <end position="23"/>
    </location>
</feature>
<feature type="domain" description="Pyrrolo-quinoline quinone repeat" evidence="2">
    <location>
        <begin position="87"/>
        <end position="340"/>
    </location>
</feature>
<dbReference type="Gene3D" id="2.130.10.10">
    <property type="entry name" value="YVTN repeat-like/Quinoprotein amine dehydrogenase"/>
    <property type="match status" value="1"/>
</dbReference>
<protein>
    <submittedName>
        <fullName evidence="3">PQQ-binding-like beta-propeller repeat protein</fullName>
    </submittedName>
</protein>
<dbReference type="InterPro" id="IPR015943">
    <property type="entry name" value="WD40/YVTN_repeat-like_dom_sf"/>
</dbReference>
<dbReference type="PANTHER" id="PTHR34512">
    <property type="entry name" value="CELL SURFACE PROTEIN"/>
    <property type="match status" value="1"/>
</dbReference>
<evidence type="ECO:0000256" key="1">
    <source>
        <dbReference type="SAM" id="SignalP"/>
    </source>
</evidence>
<dbReference type="InterPro" id="IPR011047">
    <property type="entry name" value="Quinoprotein_ADH-like_sf"/>
</dbReference>
<feature type="chain" id="PRO_5024443193" evidence="1">
    <location>
        <begin position="24"/>
        <end position="413"/>
    </location>
</feature>
<name>A0A5M6CW00_9BACT</name>
<reference evidence="3 4" key="1">
    <citation type="submission" date="2019-08" db="EMBL/GenBank/DDBJ databases">
        <authorList>
            <person name="Dhanesh K."/>
            <person name="Kumar G."/>
            <person name="Sasikala C."/>
            <person name="Venkata Ramana C."/>
        </authorList>
    </citation>
    <scope>NUCLEOTIDE SEQUENCE [LARGE SCALE GENOMIC DNA]</scope>
    <source>
        <strain evidence="3 4">JC645</strain>
    </source>
</reference>
<organism evidence="3 4">
    <name type="scientific">Roseiconus nitratireducens</name>
    <dbReference type="NCBI Taxonomy" id="2605748"/>
    <lineage>
        <taxon>Bacteria</taxon>
        <taxon>Pseudomonadati</taxon>
        <taxon>Planctomycetota</taxon>
        <taxon>Planctomycetia</taxon>
        <taxon>Pirellulales</taxon>
        <taxon>Pirellulaceae</taxon>
        <taxon>Roseiconus</taxon>
    </lineage>
</organism>
<evidence type="ECO:0000313" key="4">
    <source>
        <dbReference type="Proteomes" id="UP000324479"/>
    </source>
</evidence>
<gene>
    <name evidence="3" type="ORF">FYK55_27405</name>
</gene>
<evidence type="ECO:0000259" key="2">
    <source>
        <dbReference type="Pfam" id="PF13360"/>
    </source>
</evidence>
<keyword evidence="1" id="KW-0732">Signal</keyword>
<dbReference type="EMBL" id="VWOX01000030">
    <property type="protein sequence ID" value="KAA5538550.1"/>
    <property type="molecule type" value="Genomic_DNA"/>
</dbReference>
<comment type="caution">
    <text evidence="3">The sequence shown here is derived from an EMBL/GenBank/DDBJ whole genome shotgun (WGS) entry which is preliminary data.</text>
</comment>